<proteinExistence type="predicted"/>
<organism evidence="2 3">
    <name type="scientific">Eublepharis macularius</name>
    <name type="common">Leopard gecko</name>
    <name type="synonym">Cyrtodactylus macularius</name>
    <dbReference type="NCBI Taxonomy" id="481883"/>
    <lineage>
        <taxon>Eukaryota</taxon>
        <taxon>Metazoa</taxon>
        <taxon>Chordata</taxon>
        <taxon>Craniata</taxon>
        <taxon>Vertebrata</taxon>
        <taxon>Euteleostomi</taxon>
        <taxon>Lepidosauria</taxon>
        <taxon>Squamata</taxon>
        <taxon>Bifurcata</taxon>
        <taxon>Gekkota</taxon>
        <taxon>Eublepharidae</taxon>
        <taxon>Eublepharinae</taxon>
        <taxon>Eublepharis</taxon>
    </lineage>
</organism>
<protein>
    <submittedName>
        <fullName evidence="3">Uncharacterized protein LOC129337837</fullName>
    </submittedName>
</protein>
<evidence type="ECO:0000313" key="2">
    <source>
        <dbReference type="Proteomes" id="UP001190640"/>
    </source>
</evidence>
<feature type="region of interest" description="Disordered" evidence="1">
    <location>
        <begin position="204"/>
        <end position="231"/>
    </location>
</feature>
<dbReference type="KEGG" id="emc:129337837"/>
<dbReference type="GeneID" id="129337837"/>
<name>A0AA97K387_EUBMA</name>
<dbReference type="Proteomes" id="UP001190640">
    <property type="component" value="Chromosome 11"/>
</dbReference>
<evidence type="ECO:0000313" key="3">
    <source>
        <dbReference type="RefSeq" id="XP_054847766.1"/>
    </source>
</evidence>
<reference evidence="3" key="1">
    <citation type="submission" date="2025-08" db="UniProtKB">
        <authorList>
            <consortium name="RefSeq"/>
        </authorList>
    </citation>
    <scope>IDENTIFICATION</scope>
    <source>
        <tissue evidence="3">Blood</tissue>
    </source>
</reference>
<evidence type="ECO:0000256" key="1">
    <source>
        <dbReference type="SAM" id="MobiDB-lite"/>
    </source>
</evidence>
<dbReference type="AlphaFoldDB" id="A0AA97K387"/>
<accession>A0AA97K387</accession>
<keyword evidence="2" id="KW-1185">Reference proteome</keyword>
<sequence length="231" mass="26313">MCYCAFEEISSEVSAHVWFHVGRTEDTAMGTDSREAWQYIPLATLILFSCWFHTKQHSQPSGVAWSPKGKYSGPPLGEENRDVKGEVSKADGWVVDSDLPTECGPQKLTKRSSTFDASWLRGLENRETNCQIFPITTAVPRITPPRVSATTPHVKAASPEEGPRRLFYFVPYYPQRQRAFYNVFFPLNRGASGYNTIWYYKSPREDSSEEKRRKRDTIPTSQKRSKAFLGG</sequence>
<gene>
    <name evidence="3" type="primary">LOC129337837</name>
</gene>
<dbReference type="RefSeq" id="XP_054847766.1">
    <property type="nucleotide sequence ID" value="XM_054991791.1"/>
</dbReference>